<dbReference type="AlphaFoldDB" id="A0A934R0B3"/>
<organism evidence="8 9">
    <name type="scientific">Luteolibacter yonseiensis</name>
    <dbReference type="NCBI Taxonomy" id="1144680"/>
    <lineage>
        <taxon>Bacteria</taxon>
        <taxon>Pseudomonadati</taxon>
        <taxon>Verrucomicrobiota</taxon>
        <taxon>Verrucomicrobiia</taxon>
        <taxon>Verrucomicrobiales</taxon>
        <taxon>Verrucomicrobiaceae</taxon>
        <taxon>Luteolibacter</taxon>
    </lineage>
</organism>
<dbReference type="PANTHER" id="PTHR34137:SF1">
    <property type="entry name" value="EXODEOXYRIBONUCLEASE 7 SMALL SUBUNIT"/>
    <property type="match status" value="1"/>
</dbReference>
<dbReference type="GO" id="GO:0008855">
    <property type="term" value="F:exodeoxyribonuclease VII activity"/>
    <property type="evidence" value="ECO:0007669"/>
    <property type="project" value="UniProtKB-UniRule"/>
</dbReference>
<dbReference type="Gene3D" id="1.10.287.1040">
    <property type="entry name" value="Exonuclease VII, small subunit"/>
    <property type="match status" value="1"/>
</dbReference>
<proteinExistence type="inferred from homology"/>
<evidence type="ECO:0000256" key="1">
    <source>
        <dbReference type="ARBA" id="ARBA00009998"/>
    </source>
</evidence>
<dbReference type="HAMAP" id="MF_00337">
    <property type="entry name" value="Exonuc_7_S"/>
    <property type="match status" value="1"/>
</dbReference>
<dbReference type="EMBL" id="JAENIK010000011">
    <property type="protein sequence ID" value="MBK1816048.1"/>
    <property type="molecule type" value="Genomic_DNA"/>
</dbReference>
<feature type="compositionally biased region" description="Acidic residues" evidence="7">
    <location>
        <begin position="97"/>
        <end position="110"/>
    </location>
</feature>
<comment type="subunit">
    <text evidence="6">Heterooligomer composed of large and small subunits.</text>
</comment>
<comment type="similarity">
    <text evidence="1 6">Belongs to the XseB family.</text>
</comment>
<comment type="caution">
    <text evidence="8">The sequence shown here is derived from an EMBL/GenBank/DDBJ whole genome shotgun (WGS) entry which is preliminary data.</text>
</comment>
<comment type="catalytic activity">
    <reaction evidence="6">
        <text>Exonucleolytic cleavage in either 5'- to 3'- or 3'- to 5'-direction to yield nucleoside 5'-phosphates.</text>
        <dbReference type="EC" id="3.1.11.6"/>
    </reaction>
</comment>
<evidence type="ECO:0000313" key="8">
    <source>
        <dbReference type="EMBL" id="MBK1816048.1"/>
    </source>
</evidence>
<keyword evidence="5 6" id="KW-0269">Exonuclease</keyword>
<name>A0A934R0B3_9BACT</name>
<reference evidence="8" key="1">
    <citation type="submission" date="2021-01" db="EMBL/GenBank/DDBJ databases">
        <title>Modified the classification status of verrucomicrobia.</title>
        <authorList>
            <person name="Feng X."/>
        </authorList>
    </citation>
    <scope>NUCLEOTIDE SEQUENCE</scope>
    <source>
        <strain evidence="8">JCM 18052</strain>
    </source>
</reference>
<evidence type="ECO:0000256" key="3">
    <source>
        <dbReference type="ARBA" id="ARBA00022722"/>
    </source>
</evidence>
<keyword evidence="4 6" id="KW-0378">Hydrolase</keyword>
<accession>A0A934R0B3</accession>
<feature type="region of interest" description="Disordered" evidence="7">
    <location>
        <begin position="87"/>
        <end position="110"/>
    </location>
</feature>
<dbReference type="NCBIfam" id="TIGR01280">
    <property type="entry name" value="xseB"/>
    <property type="match status" value="1"/>
</dbReference>
<sequence length="110" mass="12307">MPRRKSTEEENSGEPTFEQALGSLEAIVDAMEHEHLPLEELVEHYEKGSALLTRCEAILQSARGRIELITLRNQSEISLDAGLKSAEHQGLLTPTDPPEDPDDDNDIRLF</sequence>
<evidence type="ECO:0000256" key="6">
    <source>
        <dbReference type="HAMAP-Rule" id="MF_00337"/>
    </source>
</evidence>
<keyword evidence="2 6" id="KW-0963">Cytoplasm</keyword>
<dbReference type="GO" id="GO:0009318">
    <property type="term" value="C:exodeoxyribonuclease VII complex"/>
    <property type="evidence" value="ECO:0007669"/>
    <property type="project" value="UniProtKB-UniRule"/>
</dbReference>
<dbReference type="InterPro" id="IPR037004">
    <property type="entry name" value="Exonuc_VII_ssu_sf"/>
</dbReference>
<evidence type="ECO:0000256" key="2">
    <source>
        <dbReference type="ARBA" id="ARBA00022490"/>
    </source>
</evidence>
<keyword evidence="9" id="KW-1185">Reference proteome</keyword>
<dbReference type="Proteomes" id="UP000600139">
    <property type="component" value="Unassembled WGS sequence"/>
</dbReference>
<evidence type="ECO:0000313" key="9">
    <source>
        <dbReference type="Proteomes" id="UP000600139"/>
    </source>
</evidence>
<dbReference type="EC" id="3.1.11.6" evidence="6"/>
<dbReference type="InterPro" id="IPR003761">
    <property type="entry name" value="Exonuc_VII_S"/>
</dbReference>
<evidence type="ECO:0000256" key="4">
    <source>
        <dbReference type="ARBA" id="ARBA00022801"/>
    </source>
</evidence>
<dbReference type="GO" id="GO:0006308">
    <property type="term" value="P:DNA catabolic process"/>
    <property type="evidence" value="ECO:0007669"/>
    <property type="project" value="UniProtKB-UniRule"/>
</dbReference>
<comment type="function">
    <text evidence="6">Bidirectionally degrades single-stranded DNA into large acid-insoluble oligonucleotides, which are then degraded further into small acid-soluble oligonucleotides.</text>
</comment>
<dbReference type="PANTHER" id="PTHR34137">
    <property type="entry name" value="EXODEOXYRIBONUCLEASE 7 SMALL SUBUNIT"/>
    <property type="match status" value="1"/>
</dbReference>
<dbReference type="Pfam" id="PF02609">
    <property type="entry name" value="Exonuc_VII_S"/>
    <property type="match status" value="1"/>
</dbReference>
<dbReference type="RefSeq" id="WP_200351005.1">
    <property type="nucleotide sequence ID" value="NZ_BAABHZ010000006.1"/>
</dbReference>
<keyword evidence="3 6" id="KW-0540">Nuclease</keyword>
<dbReference type="SUPFAM" id="SSF116842">
    <property type="entry name" value="XseB-like"/>
    <property type="match status" value="1"/>
</dbReference>
<evidence type="ECO:0000256" key="5">
    <source>
        <dbReference type="ARBA" id="ARBA00022839"/>
    </source>
</evidence>
<protein>
    <recommendedName>
        <fullName evidence="6">Exodeoxyribonuclease 7 small subunit</fullName>
        <ecNumber evidence="6">3.1.11.6</ecNumber>
    </recommendedName>
    <alternativeName>
        <fullName evidence="6">Exodeoxyribonuclease VII small subunit</fullName>
        <shortName evidence="6">Exonuclease VII small subunit</shortName>
    </alternativeName>
</protein>
<dbReference type="GO" id="GO:0005829">
    <property type="term" value="C:cytosol"/>
    <property type="evidence" value="ECO:0007669"/>
    <property type="project" value="TreeGrafter"/>
</dbReference>
<evidence type="ECO:0000256" key="7">
    <source>
        <dbReference type="SAM" id="MobiDB-lite"/>
    </source>
</evidence>
<comment type="subcellular location">
    <subcellularLocation>
        <location evidence="6">Cytoplasm</location>
    </subcellularLocation>
</comment>
<gene>
    <name evidence="6 8" type="primary">xseB</name>
    <name evidence="8" type="ORF">JIN84_10530</name>
</gene>